<protein>
    <submittedName>
        <fullName evidence="2">Uncharacterized protein</fullName>
    </submittedName>
</protein>
<dbReference type="EMBL" id="KN834883">
    <property type="protein sequence ID" value="KIK50836.1"/>
    <property type="molecule type" value="Genomic_DNA"/>
</dbReference>
<gene>
    <name evidence="2" type="ORF">GYMLUDRAFT_418534</name>
</gene>
<evidence type="ECO:0000256" key="1">
    <source>
        <dbReference type="SAM" id="MobiDB-lite"/>
    </source>
</evidence>
<dbReference type="Proteomes" id="UP000053593">
    <property type="component" value="Unassembled WGS sequence"/>
</dbReference>
<dbReference type="AlphaFoldDB" id="A0A0D0B9D5"/>
<evidence type="ECO:0000313" key="2">
    <source>
        <dbReference type="EMBL" id="KIK50836.1"/>
    </source>
</evidence>
<sequence>MADRSQQIVHSPISGPQQHVRSSGSNVTHNSGAIFPGTSHVTAHMSSPEPNIPASATHYSSVLTQDIVTVWSLCKSLQRRLFL</sequence>
<dbReference type="HOGENOM" id="CLU_193948_0_0_1"/>
<proteinExistence type="predicted"/>
<keyword evidence="3" id="KW-1185">Reference proteome</keyword>
<feature type="region of interest" description="Disordered" evidence="1">
    <location>
        <begin position="1"/>
        <end position="55"/>
    </location>
</feature>
<feature type="compositionally biased region" description="Polar residues" evidence="1">
    <location>
        <begin position="39"/>
        <end position="49"/>
    </location>
</feature>
<accession>A0A0D0B9D5</accession>
<evidence type="ECO:0000313" key="3">
    <source>
        <dbReference type="Proteomes" id="UP000053593"/>
    </source>
</evidence>
<reference evidence="2 3" key="1">
    <citation type="submission" date="2014-04" db="EMBL/GenBank/DDBJ databases">
        <title>Evolutionary Origins and Diversification of the Mycorrhizal Mutualists.</title>
        <authorList>
            <consortium name="DOE Joint Genome Institute"/>
            <consortium name="Mycorrhizal Genomics Consortium"/>
            <person name="Kohler A."/>
            <person name="Kuo A."/>
            <person name="Nagy L.G."/>
            <person name="Floudas D."/>
            <person name="Copeland A."/>
            <person name="Barry K.W."/>
            <person name="Cichocki N."/>
            <person name="Veneault-Fourrey C."/>
            <person name="LaButti K."/>
            <person name="Lindquist E.A."/>
            <person name="Lipzen A."/>
            <person name="Lundell T."/>
            <person name="Morin E."/>
            <person name="Murat C."/>
            <person name="Riley R."/>
            <person name="Ohm R."/>
            <person name="Sun H."/>
            <person name="Tunlid A."/>
            <person name="Henrissat B."/>
            <person name="Grigoriev I.V."/>
            <person name="Hibbett D.S."/>
            <person name="Martin F."/>
        </authorList>
    </citation>
    <scope>NUCLEOTIDE SEQUENCE [LARGE SCALE GENOMIC DNA]</scope>
    <source>
        <strain evidence="2 3">FD-317 M1</strain>
    </source>
</reference>
<organism evidence="2 3">
    <name type="scientific">Collybiopsis luxurians FD-317 M1</name>
    <dbReference type="NCBI Taxonomy" id="944289"/>
    <lineage>
        <taxon>Eukaryota</taxon>
        <taxon>Fungi</taxon>
        <taxon>Dikarya</taxon>
        <taxon>Basidiomycota</taxon>
        <taxon>Agaricomycotina</taxon>
        <taxon>Agaricomycetes</taxon>
        <taxon>Agaricomycetidae</taxon>
        <taxon>Agaricales</taxon>
        <taxon>Marasmiineae</taxon>
        <taxon>Omphalotaceae</taxon>
        <taxon>Collybiopsis</taxon>
        <taxon>Collybiopsis luxurians</taxon>
    </lineage>
</organism>
<name>A0A0D0B9D5_9AGAR</name>
<feature type="compositionally biased region" description="Polar residues" evidence="1">
    <location>
        <begin position="1"/>
        <end position="31"/>
    </location>
</feature>